<evidence type="ECO:0000313" key="3">
    <source>
        <dbReference type="Proteomes" id="UP001597440"/>
    </source>
</evidence>
<dbReference type="InterPro" id="IPR002912">
    <property type="entry name" value="ACT_dom"/>
</dbReference>
<gene>
    <name evidence="2" type="ORF">ACFSQW_20675</name>
</gene>
<sequence length="160" mass="17970">MTSKLFNISCKSNNETLVKLLLYVSKTDHNICNISQSSTDVQDVKLITLELEIDARSIDAFIKQVLELDGVLDVAVSFGSVLHIATYQMKYNSSNMDMLNLIKPHNTQIINIEADQLLIVHIASERDIRLLYNKLDNDSLLSFCQQPIAIGQSLSWDNVG</sequence>
<dbReference type="InterPro" id="IPR045865">
    <property type="entry name" value="ACT-like_dom_sf"/>
</dbReference>
<accession>A0ABW5L7C0</accession>
<dbReference type="PROSITE" id="PS51671">
    <property type="entry name" value="ACT"/>
    <property type="match status" value="1"/>
</dbReference>
<dbReference type="SUPFAM" id="SSF55021">
    <property type="entry name" value="ACT-like"/>
    <property type="match status" value="1"/>
</dbReference>
<protein>
    <recommendedName>
        <fullName evidence="1">ACT domain-containing protein</fullName>
    </recommendedName>
</protein>
<keyword evidence="3" id="KW-1185">Reference proteome</keyword>
<evidence type="ECO:0000259" key="1">
    <source>
        <dbReference type="PROSITE" id="PS51671"/>
    </source>
</evidence>
<organism evidence="2 3">
    <name type="scientific">Sphingobacterium tabacisoli</name>
    <dbReference type="NCBI Taxonomy" id="2044855"/>
    <lineage>
        <taxon>Bacteria</taxon>
        <taxon>Pseudomonadati</taxon>
        <taxon>Bacteroidota</taxon>
        <taxon>Sphingobacteriia</taxon>
        <taxon>Sphingobacteriales</taxon>
        <taxon>Sphingobacteriaceae</taxon>
        <taxon>Sphingobacterium</taxon>
    </lineage>
</organism>
<feature type="domain" description="ACT" evidence="1">
    <location>
        <begin position="5"/>
        <end position="79"/>
    </location>
</feature>
<name>A0ABW5L7C0_9SPHI</name>
<dbReference type="EMBL" id="JBHULD010000025">
    <property type="protein sequence ID" value="MFD2556816.1"/>
    <property type="molecule type" value="Genomic_DNA"/>
</dbReference>
<dbReference type="Proteomes" id="UP001597440">
    <property type="component" value="Unassembled WGS sequence"/>
</dbReference>
<proteinExistence type="predicted"/>
<evidence type="ECO:0000313" key="2">
    <source>
        <dbReference type="EMBL" id="MFD2556816.1"/>
    </source>
</evidence>
<comment type="caution">
    <text evidence="2">The sequence shown here is derived from an EMBL/GenBank/DDBJ whole genome shotgun (WGS) entry which is preliminary data.</text>
</comment>
<reference evidence="3" key="1">
    <citation type="journal article" date="2019" name="Int. J. Syst. Evol. Microbiol.">
        <title>The Global Catalogue of Microorganisms (GCM) 10K type strain sequencing project: providing services to taxonomists for standard genome sequencing and annotation.</title>
        <authorList>
            <consortium name="The Broad Institute Genomics Platform"/>
            <consortium name="The Broad Institute Genome Sequencing Center for Infectious Disease"/>
            <person name="Wu L."/>
            <person name="Ma J."/>
        </authorList>
    </citation>
    <scope>NUCLEOTIDE SEQUENCE [LARGE SCALE GENOMIC DNA]</scope>
    <source>
        <strain evidence="3">KCTC 52298</strain>
    </source>
</reference>
<dbReference type="RefSeq" id="WP_210354778.1">
    <property type="nucleotide sequence ID" value="NZ_JAEQMU010000002.1"/>
</dbReference>